<keyword evidence="2" id="KW-1185">Reference proteome</keyword>
<organism evidence="1 2">
    <name type="scientific">Eumeta variegata</name>
    <name type="common">Bagworm moth</name>
    <name type="synonym">Eumeta japonica</name>
    <dbReference type="NCBI Taxonomy" id="151549"/>
    <lineage>
        <taxon>Eukaryota</taxon>
        <taxon>Metazoa</taxon>
        <taxon>Ecdysozoa</taxon>
        <taxon>Arthropoda</taxon>
        <taxon>Hexapoda</taxon>
        <taxon>Insecta</taxon>
        <taxon>Pterygota</taxon>
        <taxon>Neoptera</taxon>
        <taxon>Endopterygota</taxon>
        <taxon>Lepidoptera</taxon>
        <taxon>Glossata</taxon>
        <taxon>Ditrysia</taxon>
        <taxon>Tineoidea</taxon>
        <taxon>Psychidae</taxon>
        <taxon>Oiketicinae</taxon>
        <taxon>Eumeta</taxon>
    </lineage>
</organism>
<evidence type="ECO:0000313" key="1">
    <source>
        <dbReference type="EMBL" id="GBP33434.1"/>
    </source>
</evidence>
<dbReference type="EMBL" id="BGZK01000273">
    <property type="protein sequence ID" value="GBP33434.1"/>
    <property type="molecule type" value="Genomic_DNA"/>
</dbReference>
<gene>
    <name evidence="1" type="ORF">EVAR_6782_1</name>
</gene>
<evidence type="ECO:0000313" key="2">
    <source>
        <dbReference type="Proteomes" id="UP000299102"/>
    </source>
</evidence>
<protein>
    <submittedName>
        <fullName evidence="1">Uncharacterized protein</fullName>
    </submittedName>
</protein>
<reference evidence="1 2" key="1">
    <citation type="journal article" date="2019" name="Commun. Biol.">
        <title>The bagworm genome reveals a unique fibroin gene that provides high tensile strength.</title>
        <authorList>
            <person name="Kono N."/>
            <person name="Nakamura H."/>
            <person name="Ohtoshi R."/>
            <person name="Tomita M."/>
            <person name="Numata K."/>
            <person name="Arakawa K."/>
        </authorList>
    </citation>
    <scope>NUCLEOTIDE SEQUENCE [LARGE SCALE GENOMIC DNA]</scope>
</reference>
<dbReference type="Proteomes" id="UP000299102">
    <property type="component" value="Unassembled WGS sequence"/>
</dbReference>
<accession>A0A4C1V5Y8</accession>
<comment type="caution">
    <text evidence="1">The sequence shown here is derived from an EMBL/GenBank/DDBJ whole genome shotgun (WGS) entry which is preliminary data.</text>
</comment>
<name>A0A4C1V5Y8_EUMVA</name>
<dbReference type="AlphaFoldDB" id="A0A4C1V5Y8"/>
<proteinExistence type="predicted"/>
<sequence>MMIMLSLCGFYHPSVEAYSTAIFYFKSKTATRKPSTQAQCGSGAAIQRRNLYDDNIRDRHLNVFCRCLLADTFWFREYIITNLTKHESRMDSNRCRSASSASLSGFGGKLSFYSLL</sequence>